<accession>A0ABR4B8Q4</accession>
<dbReference type="SMART" id="SM00426">
    <property type="entry name" value="TEA"/>
    <property type="match status" value="1"/>
</dbReference>
<dbReference type="Pfam" id="PF01285">
    <property type="entry name" value="TEA"/>
    <property type="match status" value="1"/>
</dbReference>
<feature type="DNA-binding region" description="TEA" evidence="6">
    <location>
        <begin position="165"/>
        <end position="239"/>
    </location>
</feature>
<reference evidence="9 10" key="1">
    <citation type="submission" date="2024-09" db="EMBL/GenBank/DDBJ databases">
        <title>Rethinking Asexuality: The Enigmatic Case of Functional Sexual Genes in Lepraria (Stereocaulaceae).</title>
        <authorList>
            <person name="Doellman M."/>
            <person name="Sun Y."/>
            <person name="Barcenas-Pena A."/>
            <person name="Lumbsch H.T."/>
            <person name="Grewe F."/>
        </authorList>
    </citation>
    <scope>NUCLEOTIDE SEQUENCE [LARGE SCALE GENOMIC DNA]</scope>
    <source>
        <strain evidence="9 10">Grewe 0041</strain>
    </source>
</reference>
<evidence type="ECO:0000313" key="10">
    <source>
        <dbReference type="Proteomes" id="UP001590951"/>
    </source>
</evidence>
<keyword evidence="4" id="KW-0804">Transcription</keyword>
<keyword evidence="10" id="KW-1185">Reference proteome</keyword>
<feature type="domain" description="TEA" evidence="8">
    <location>
        <begin position="165"/>
        <end position="239"/>
    </location>
</feature>
<dbReference type="Gene3D" id="6.10.20.40">
    <property type="entry name" value="TEA/ATTS domain"/>
    <property type="match status" value="1"/>
</dbReference>
<protein>
    <recommendedName>
        <fullName evidence="8">TEA domain-containing protein</fullName>
    </recommendedName>
</protein>
<dbReference type="InterPro" id="IPR038096">
    <property type="entry name" value="TEA/ATTS_sf"/>
</dbReference>
<gene>
    <name evidence="9" type="ORF">ABVK25_005356</name>
</gene>
<dbReference type="PRINTS" id="PR00065">
    <property type="entry name" value="TEADOMAIN"/>
</dbReference>
<feature type="compositionally biased region" description="Polar residues" evidence="7">
    <location>
        <begin position="20"/>
        <end position="37"/>
    </location>
</feature>
<evidence type="ECO:0000259" key="8">
    <source>
        <dbReference type="PROSITE" id="PS51088"/>
    </source>
</evidence>
<dbReference type="EMBL" id="JBHFEH010000016">
    <property type="protein sequence ID" value="KAL2054215.1"/>
    <property type="molecule type" value="Genomic_DNA"/>
</dbReference>
<comment type="subcellular location">
    <subcellularLocation>
        <location evidence="1">Nucleus</location>
    </subcellularLocation>
</comment>
<name>A0ABR4B8Q4_9LECA</name>
<comment type="similarity">
    <text evidence="2">Belongs to the TEC1 family.</text>
</comment>
<organism evidence="9 10">
    <name type="scientific">Lepraria finkii</name>
    <dbReference type="NCBI Taxonomy" id="1340010"/>
    <lineage>
        <taxon>Eukaryota</taxon>
        <taxon>Fungi</taxon>
        <taxon>Dikarya</taxon>
        <taxon>Ascomycota</taxon>
        <taxon>Pezizomycotina</taxon>
        <taxon>Lecanoromycetes</taxon>
        <taxon>OSLEUM clade</taxon>
        <taxon>Lecanoromycetidae</taxon>
        <taxon>Lecanorales</taxon>
        <taxon>Lecanorineae</taxon>
        <taxon>Stereocaulaceae</taxon>
        <taxon>Lepraria</taxon>
    </lineage>
</organism>
<dbReference type="InterPro" id="IPR000818">
    <property type="entry name" value="TEA/ATTS_dom"/>
</dbReference>
<feature type="region of interest" description="Disordered" evidence="7">
    <location>
        <begin position="1"/>
        <end position="37"/>
    </location>
</feature>
<evidence type="ECO:0000313" key="9">
    <source>
        <dbReference type="EMBL" id="KAL2054215.1"/>
    </source>
</evidence>
<evidence type="ECO:0000256" key="6">
    <source>
        <dbReference type="PROSITE-ProRule" id="PRU00505"/>
    </source>
</evidence>
<sequence length="695" mass="78753">MEPYRNLRVLPSNAPALPKSTRTTGSQLSTPEESDDGLSSQICQIFNRGIECKSCRRLHICQFCKRHDHGAGECEAGILQVSSGNAGANVFSPRPIDSKLEDYRSYAFKAGSLPVNAPLHSVPATLKWEQPSRHRRSTERQPNYWHVEFNTPRYRAYREKCRQKSSKEEAKWTDRVEEAFQIALRVYRRRGRKKELLYGKQSGGNEWISNYILKTTGETRDRKQVSSHIQVLKGFLGENLEWMSLVADIKPERSRKKHRSDANQETAACSWESNNSDGAVNYQISHAVHRTYSGVLLPSAEIFSSNVHPSPTIRSVRFLMALWSREEEVLHTFTSLQTEMGSAPKCLDEVSEWRTMFPHLTAYHEDGDTQIPTFLFEANLSLMNRLPRGGSTSAQQIGTELLLDFTQGTDYTEWRCLTRFYEHGGPAFDLEQCYERSRLPDSDYNALCCYPNAANGDIRLKDIPLKSKWWATKFSEFMGTTQDAETRANKSGNPQIVRDVAEQHRRYLSELSAMQELQAVPRGAKDAQSQRMAVILWKFNQTRRGEAATTCWRRIIPPISPFQVQSPTPKTIQPHMTLDTAVEEARVQPSMFAAPEYYNPSHPQPSVFMDISGSLLAAPLSERSSPDTAQNPDYHSFPSTSITTSFPSTVSNSIYPILPSQEPSYQSQDSGYPVFRSFDSQSSTYDVAGLAQEAY</sequence>
<dbReference type="Proteomes" id="UP001590951">
    <property type="component" value="Unassembled WGS sequence"/>
</dbReference>
<comment type="caution">
    <text evidence="9">The sequence shown here is derived from an EMBL/GenBank/DDBJ whole genome shotgun (WGS) entry which is preliminary data.</text>
</comment>
<evidence type="ECO:0000256" key="3">
    <source>
        <dbReference type="ARBA" id="ARBA00023015"/>
    </source>
</evidence>
<proteinExistence type="inferred from homology"/>
<dbReference type="InterPro" id="IPR050937">
    <property type="entry name" value="TEC1_TEAD_TF"/>
</dbReference>
<evidence type="ECO:0000256" key="7">
    <source>
        <dbReference type="SAM" id="MobiDB-lite"/>
    </source>
</evidence>
<dbReference type="PANTHER" id="PTHR11834">
    <property type="entry name" value="TRANSCRIPTIONAL ENHANCER FACTOR TEF RELATED"/>
    <property type="match status" value="1"/>
</dbReference>
<dbReference type="PANTHER" id="PTHR11834:SF0">
    <property type="entry name" value="PROTEIN SCALLOPED"/>
    <property type="match status" value="1"/>
</dbReference>
<evidence type="ECO:0000256" key="5">
    <source>
        <dbReference type="ARBA" id="ARBA00023242"/>
    </source>
</evidence>
<evidence type="ECO:0000256" key="1">
    <source>
        <dbReference type="ARBA" id="ARBA00004123"/>
    </source>
</evidence>
<evidence type="ECO:0000256" key="2">
    <source>
        <dbReference type="ARBA" id="ARBA00008421"/>
    </source>
</evidence>
<keyword evidence="3" id="KW-0805">Transcription regulation</keyword>
<evidence type="ECO:0000256" key="4">
    <source>
        <dbReference type="ARBA" id="ARBA00023163"/>
    </source>
</evidence>
<dbReference type="PROSITE" id="PS51088">
    <property type="entry name" value="TEA_2"/>
    <property type="match status" value="1"/>
</dbReference>
<keyword evidence="5" id="KW-0539">Nucleus</keyword>
<feature type="compositionally biased region" description="Polar residues" evidence="7">
    <location>
        <begin position="622"/>
        <end position="633"/>
    </location>
</feature>
<feature type="region of interest" description="Disordered" evidence="7">
    <location>
        <begin position="621"/>
        <end position="641"/>
    </location>
</feature>